<feature type="compositionally biased region" description="Polar residues" evidence="1">
    <location>
        <begin position="1"/>
        <end position="21"/>
    </location>
</feature>
<accession>A0A5S6Q5S3</accession>
<evidence type="ECO:0000313" key="2">
    <source>
        <dbReference type="Proteomes" id="UP000046395"/>
    </source>
</evidence>
<evidence type="ECO:0000256" key="1">
    <source>
        <dbReference type="SAM" id="MobiDB-lite"/>
    </source>
</evidence>
<name>A0A5S6Q5S3_TRIMR</name>
<reference evidence="3" key="1">
    <citation type="submission" date="2019-12" db="UniProtKB">
        <authorList>
            <consortium name="WormBaseParasite"/>
        </authorList>
    </citation>
    <scope>IDENTIFICATION</scope>
</reference>
<evidence type="ECO:0000313" key="3">
    <source>
        <dbReference type="WBParaSite" id="TMUE_1000002528.1"/>
    </source>
</evidence>
<protein>
    <submittedName>
        <fullName evidence="3">Uncharacterized protein</fullName>
    </submittedName>
</protein>
<sequence length="428" mass="48036">MASSKVSTPRASAQSEISPNCTGKKAKETSSKVVNRFCSPFVNAFPCAIRRPVREKLVAENWTAPNSIPRGCSSPLHKRQQRSAAQKGAISSNHVPLRKLNCFLQTRLVHLQLRPRRLSFSQRLTGQLQGAVYYDRMESVCELVPSARGTSKLCLQGYLYVRDRCRGDRSDQGRSEEVINAEVRRLARDTRDTPCEIIEVCTTSASLNVAARLPWADAHRQTINGIRREERPREPRTLAEVDVSSILANSSNHGELVVKDSVTPAGRDLLFVTRTYNNNDNFKLSIQCLYSLAFLGEDEILEGFDALMARFPEEPSGLMEWFEKVYVRGAVRRRLRNGAAACSAVLFPAHLWSVLECVADALPQTQNNVEAWHRSWLVLPTWGCTVLYRKLKRSNGKSTSSVTVYSKDSCRVEEMVTFSVGKNSCSEY</sequence>
<dbReference type="Proteomes" id="UP000046395">
    <property type="component" value="Unassembled WGS sequence"/>
</dbReference>
<organism evidence="2 3">
    <name type="scientific">Trichuris muris</name>
    <name type="common">Mouse whipworm</name>
    <dbReference type="NCBI Taxonomy" id="70415"/>
    <lineage>
        <taxon>Eukaryota</taxon>
        <taxon>Metazoa</taxon>
        <taxon>Ecdysozoa</taxon>
        <taxon>Nematoda</taxon>
        <taxon>Enoplea</taxon>
        <taxon>Dorylaimia</taxon>
        <taxon>Trichinellida</taxon>
        <taxon>Trichuridae</taxon>
        <taxon>Trichuris</taxon>
    </lineage>
</organism>
<proteinExistence type="predicted"/>
<feature type="region of interest" description="Disordered" evidence="1">
    <location>
        <begin position="1"/>
        <end position="25"/>
    </location>
</feature>
<feature type="region of interest" description="Disordered" evidence="1">
    <location>
        <begin position="70"/>
        <end position="90"/>
    </location>
</feature>
<dbReference type="STRING" id="70415.A0A5S6Q5S3"/>
<dbReference type="WBParaSite" id="TMUE_1000002528.1">
    <property type="protein sequence ID" value="TMUE_1000002528.1"/>
    <property type="gene ID" value="WBGene00294763"/>
</dbReference>
<dbReference type="AlphaFoldDB" id="A0A5S6Q5S3"/>
<keyword evidence="2" id="KW-1185">Reference proteome</keyword>